<organism evidence="1">
    <name type="scientific">Paulinella micropora</name>
    <dbReference type="NCBI Taxonomy" id="1928728"/>
    <lineage>
        <taxon>Eukaryota</taxon>
        <taxon>Sar</taxon>
        <taxon>Rhizaria</taxon>
        <taxon>Cercozoa</taxon>
        <taxon>Imbricatea</taxon>
        <taxon>Silicofilosea</taxon>
        <taxon>Euglyphida</taxon>
        <taxon>Paulinellidae</taxon>
        <taxon>Paulinella</taxon>
    </lineage>
</organism>
<protein>
    <submittedName>
        <fullName evidence="1">Putative LytR-membrane bound transcriptional regulator</fullName>
    </submittedName>
</protein>
<name>A0A385I1E2_9EUKA</name>
<proteinExistence type="predicted"/>
<dbReference type="EMBL" id="MG976688">
    <property type="protein sequence ID" value="AXY63694.1"/>
    <property type="molecule type" value="Genomic_DNA"/>
</dbReference>
<geneLocation type="plastid" evidence="1"/>
<accession>A0A385I1E2</accession>
<sequence length="291" mass="33828">MEPNKQLKEYIKDNTINSSVYEYHIPLYHVGKVSFILIFKTFLLCSLIFKIVWPSNKHNYLENVYTIPRRVLTTFEKPIVLLICAREPITADNSVINHNPNILLLVIQKYNPVEILVFPKEMRIQLPGQISPLLIEEIYQLGNINLMIDALEKATKLPRRPTRYLIMPSNFVARLLNNTQGIQHSLLTRISDSFNHSITRDRREQLRKVSNENSVYKDNEKLKGLIRQKLYRPDLLLQVPHLLSKFSTEIDTNLDEAEALTVAAAVLNNSPPLHVKEIPFRNKRVNICYSF</sequence>
<reference evidence="1" key="1">
    <citation type="submission" date="2018-02" db="EMBL/GenBank/DDBJ databases">
        <title>Genome reduction pattern in chromatophore genome of Paulinella.</title>
        <authorList>
            <person name="Lhee D."/>
            <person name="Yoon H.S."/>
        </authorList>
    </citation>
    <scope>NUCLEOTIDE SEQUENCE</scope>
    <source>
        <strain evidence="1">NZ27</strain>
    </source>
</reference>
<evidence type="ECO:0000313" key="1">
    <source>
        <dbReference type="EMBL" id="AXY63694.1"/>
    </source>
</evidence>
<keyword evidence="1" id="KW-0934">Plastid</keyword>
<gene>
    <name evidence="1" type="ORF">PMNZ_774</name>
</gene>
<dbReference type="AlphaFoldDB" id="A0A385I1E2"/>